<evidence type="ECO:0000256" key="7">
    <source>
        <dbReference type="SAM" id="MobiDB-lite"/>
    </source>
</evidence>
<evidence type="ECO:0000256" key="2">
    <source>
        <dbReference type="ARBA" id="ARBA00022692"/>
    </source>
</evidence>
<dbReference type="AlphaFoldDB" id="A0A084GDB9"/>
<comment type="function">
    <text evidence="6">Component of the ERMES/MDM complex, which serves as a molecular tether to connect the endoplasmic reticulum and mitochondria. Components of this complex are involved in the control of mitochondrial shape and protein biogenesis and may function in phospholipid exchange. MDM10 is involved in the late assembly steps of the general translocase of the mitochondrial outer membrane (TOM complex). Functions in the TOM40-specific route of the assembly of outer membrane beta-barrel proteins, including the association of TOM40 with the receptor TOM22 and small TOM proteins. Can associate with the SAM(core) complex as well as the MDM12-MMM1 complex, both involved in late steps of the major beta-barrel assembly pathway, that is responsible for biogenesis of all outer membrane beta-barrel proteins. May act as a switch that shuttles between both complexes and channels precursor proteins into the TOM40-specific pathway. Plays a role in mitochondrial morphology and in the inheritance of mitochondria.</text>
</comment>
<keyword evidence="3 6" id="KW-1000">Mitochondrion outer membrane</keyword>
<evidence type="ECO:0000256" key="1">
    <source>
        <dbReference type="ARBA" id="ARBA00022452"/>
    </source>
</evidence>
<dbReference type="Proteomes" id="UP000028545">
    <property type="component" value="Unassembled WGS sequence"/>
</dbReference>
<dbReference type="HAMAP" id="MF_03102">
    <property type="entry name" value="Mdm10"/>
    <property type="match status" value="1"/>
</dbReference>
<feature type="compositionally biased region" description="Polar residues" evidence="7">
    <location>
        <begin position="208"/>
        <end position="219"/>
    </location>
</feature>
<sequence length="455" mass="50059">MREFMVYVQNAFYDATGWSQDNSYSTLNSTAHELLCFSTPQGLRLNLSSLATPHFATSYQLGSVGIVDGSVSYLYSSVPLKDQFTPQSESLSLPSLCRGYRTLRQLHRRDPVQAIQPIVKDGPSLLYGRLYLPQSLLEALVVKRFSSGLQLQLRAVSSKALRNGGSLLGLAQYDVGKYAVEGLASSDGGLLGLRGVYNFGGDAKEPHQNGSPEPASNGNGADRERIYGRFTAGGEIYYGTLNKSGGISCGLRFATLPSYRGTPLTATLTLNPLMGSIRASYSVMAGRHCSLATMLDFNVYSYESNWSVGVELWRKEFLRHVEEDVTTTTAVQEEVAALASTLDPAVAKAWSRSLQAKLEWRLDEPGAKAPQVVEKKTVPKRRSLPRKKKSVPEKKKEDDDDEYNGVIKARFGQNRIGILWEGRVKSLLYSVGSGIDLRNPDQPFRTLGLEIQYSS</sequence>
<comment type="caution">
    <text evidence="8">The sequence shown here is derived from an EMBL/GenBank/DDBJ whole genome shotgun (WGS) entry which is preliminary data.</text>
</comment>
<organism evidence="8 9">
    <name type="scientific">Pseudallescheria apiosperma</name>
    <name type="common">Scedosporium apiospermum</name>
    <dbReference type="NCBI Taxonomy" id="563466"/>
    <lineage>
        <taxon>Eukaryota</taxon>
        <taxon>Fungi</taxon>
        <taxon>Dikarya</taxon>
        <taxon>Ascomycota</taxon>
        <taxon>Pezizomycotina</taxon>
        <taxon>Sordariomycetes</taxon>
        <taxon>Hypocreomycetidae</taxon>
        <taxon>Microascales</taxon>
        <taxon>Microascaceae</taxon>
        <taxon>Scedosporium</taxon>
    </lineage>
</organism>
<keyword evidence="5 6" id="KW-0472">Membrane</keyword>
<reference evidence="8 9" key="1">
    <citation type="journal article" date="2014" name="Genome Announc.">
        <title>Draft genome sequence of the pathogenic fungus Scedosporium apiospermum.</title>
        <authorList>
            <person name="Vandeputte P."/>
            <person name="Ghamrawi S."/>
            <person name="Rechenmann M."/>
            <person name="Iltis A."/>
            <person name="Giraud S."/>
            <person name="Fleury M."/>
            <person name="Thornton C."/>
            <person name="Delhaes L."/>
            <person name="Meyer W."/>
            <person name="Papon N."/>
            <person name="Bouchara J.P."/>
        </authorList>
    </citation>
    <scope>NUCLEOTIDE SEQUENCE [LARGE SCALE GENOMIC DNA]</scope>
    <source>
        <strain evidence="8 9">IHEM 14462</strain>
    </source>
</reference>
<protein>
    <recommendedName>
        <fullName evidence="6">Mitochondrial distribution and morphology protein 10</fullName>
    </recommendedName>
    <alternativeName>
        <fullName evidence="6">Mitochondrial inheritance component MDM10</fullName>
    </alternativeName>
</protein>
<dbReference type="GO" id="GO:0051654">
    <property type="term" value="P:establishment of mitochondrion localization"/>
    <property type="evidence" value="ECO:0007669"/>
    <property type="project" value="TreeGrafter"/>
</dbReference>
<feature type="region of interest" description="Disordered" evidence="7">
    <location>
        <begin position="371"/>
        <end position="399"/>
    </location>
</feature>
<accession>A0A084GDB9</accession>
<dbReference type="Pfam" id="PF12519">
    <property type="entry name" value="MDM10"/>
    <property type="match status" value="1"/>
</dbReference>
<dbReference type="PANTHER" id="PTHR28035">
    <property type="entry name" value="MITOCHONDRIAL DISTRIBUTION AND MORPHOLOGY PROTEIN 10"/>
    <property type="match status" value="1"/>
</dbReference>
<dbReference type="GO" id="GO:0001401">
    <property type="term" value="C:SAM complex"/>
    <property type="evidence" value="ECO:0007669"/>
    <property type="project" value="TreeGrafter"/>
</dbReference>
<keyword evidence="1 6" id="KW-1134">Transmembrane beta strand</keyword>
<dbReference type="VEuPathDB" id="FungiDB:SAPIO_CDS2141"/>
<comment type="subcellular location">
    <subcellularLocation>
        <location evidence="6">Mitochondrion outer membrane</location>
        <topology evidence="6">Multi-pass membrane protein</topology>
    </subcellularLocation>
    <text evidence="6">The ERMES/MDM complex localizes to a few discrete foci (around 10 per single cell), that represent mitochondria-endoplasmic reticulum junctions. These foci are often found next to mtDNA nucleoids.</text>
</comment>
<dbReference type="GO" id="GO:1990456">
    <property type="term" value="P:mitochondrion-endoplasmic reticulum membrane tethering"/>
    <property type="evidence" value="ECO:0007669"/>
    <property type="project" value="UniProtKB-UniRule"/>
</dbReference>
<comment type="domain">
    <text evidence="6">Lacks alpha-helical transmembrane segments, suggesting that it resides in the membrane via beta-sheet conformations similar to those predicted for other outer membrane proteins and porin.</text>
</comment>
<keyword evidence="4 6" id="KW-0496">Mitochondrion</keyword>
<dbReference type="GO" id="GO:0045040">
    <property type="term" value="P:protein insertion into mitochondrial outer membrane"/>
    <property type="evidence" value="ECO:0007669"/>
    <property type="project" value="UniProtKB-UniRule"/>
</dbReference>
<keyword evidence="2 6" id="KW-0812">Transmembrane</keyword>
<dbReference type="OrthoDB" id="2103793at2759"/>
<feature type="region of interest" description="Disordered" evidence="7">
    <location>
        <begin position="202"/>
        <end position="222"/>
    </location>
</feature>
<dbReference type="GO" id="GO:0032865">
    <property type="term" value="C:ERMES complex"/>
    <property type="evidence" value="ECO:0007669"/>
    <property type="project" value="UniProtKB-UniRule"/>
</dbReference>
<keyword evidence="9" id="KW-1185">Reference proteome</keyword>
<evidence type="ECO:0000256" key="6">
    <source>
        <dbReference type="HAMAP-Rule" id="MF_03102"/>
    </source>
</evidence>
<dbReference type="EMBL" id="JOWA01000085">
    <property type="protein sequence ID" value="KEZ45331.1"/>
    <property type="molecule type" value="Genomic_DNA"/>
</dbReference>
<dbReference type="PANTHER" id="PTHR28035:SF1">
    <property type="entry name" value="MITOCHONDRIAL DISTRIBUTION AND MORPHOLOGY PROTEIN 10"/>
    <property type="match status" value="1"/>
</dbReference>
<dbReference type="HOGENOM" id="CLU_026505_1_0_1"/>
<dbReference type="GO" id="GO:0015914">
    <property type="term" value="P:phospholipid transport"/>
    <property type="evidence" value="ECO:0007669"/>
    <property type="project" value="TreeGrafter"/>
</dbReference>
<name>A0A084GDB9_PSEDA</name>
<dbReference type="InterPro" id="IPR027539">
    <property type="entry name" value="Mdm10"/>
</dbReference>
<dbReference type="RefSeq" id="XP_016645130.1">
    <property type="nucleotide sequence ID" value="XM_016785252.1"/>
</dbReference>
<evidence type="ECO:0000256" key="3">
    <source>
        <dbReference type="ARBA" id="ARBA00022787"/>
    </source>
</evidence>
<dbReference type="GO" id="GO:0070096">
    <property type="term" value="P:mitochondrial outer membrane translocase complex assembly"/>
    <property type="evidence" value="ECO:0007669"/>
    <property type="project" value="UniProtKB-UniRule"/>
</dbReference>
<gene>
    <name evidence="6" type="primary">MDM10</name>
    <name evidence="8" type="ORF">SAPIO_CDS2141</name>
</gene>
<evidence type="ECO:0000256" key="4">
    <source>
        <dbReference type="ARBA" id="ARBA00023128"/>
    </source>
</evidence>
<comment type="subunit">
    <text evidence="6">Component of the ER-mitochondria encounter structure (ERMES) or MDM complex, composed of MMM1, MDM10, MDM12 and MDM34. Associates with the mitochondrial outer membrane sorting assembly machinery SAM(core) complex.</text>
</comment>
<proteinExistence type="inferred from homology"/>
<dbReference type="OMA" id="VPGYRQI"/>
<evidence type="ECO:0000256" key="5">
    <source>
        <dbReference type="ARBA" id="ARBA00023136"/>
    </source>
</evidence>
<dbReference type="GeneID" id="27721213"/>
<comment type="similarity">
    <text evidence="6">Belongs to the MDM10 family.</text>
</comment>
<feature type="compositionally biased region" description="Basic residues" evidence="7">
    <location>
        <begin position="378"/>
        <end position="389"/>
    </location>
</feature>
<evidence type="ECO:0000313" key="8">
    <source>
        <dbReference type="EMBL" id="KEZ45331.1"/>
    </source>
</evidence>
<dbReference type="KEGG" id="sapo:SAPIO_CDS2141"/>
<evidence type="ECO:0000313" key="9">
    <source>
        <dbReference type="Proteomes" id="UP000028545"/>
    </source>
</evidence>